<dbReference type="FunFam" id="3.40.50.300:FF:000006">
    <property type="entry name" value="DNA-binding transcriptional regulator NtrC"/>
    <property type="match status" value="1"/>
</dbReference>
<evidence type="ECO:0000256" key="1">
    <source>
        <dbReference type="ARBA" id="ARBA00022741"/>
    </source>
</evidence>
<feature type="domain" description="Sigma-54 factor interaction" evidence="6">
    <location>
        <begin position="156"/>
        <end position="384"/>
    </location>
</feature>
<dbReference type="PANTHER" id="PTHR32071">
    <property type="entry name" value="TRANSCRIPTIONAL REGULATORY PROTEIN"/>
    <property type="match status" value="1"/>
</dbReference>
<evidence type="ECO:0000259" key="6">
    <source>
        <dbReference type="PROSITE" id="PS50045"/>
    </source>
</evidence>
<dbReference type="InterPro" id="IPR002197">
    <property type="entry name" value="HTH_Fis"/>
</dbReference>
<dbReference type="SUPFAM" id="SSF55785">
    <property type="entry name" value="PYP-like sensor domain (PAS domain)"/>
    <property type="match status" value="1"/>
</dbReference>
<dbReference type="Pfam" id="PF02954">
    <property type="entry name" value="HTH_8"/>
    <property type="match status" value="1"/>
</dbReference>
<dbReference type="Gene3D" id="1.10.10.60">
    <property type="entry name" value="Homeodomain-like"/>
    <property type="match status" value="1"/>
</dbReference>
<gene>
    <name evidence="8" type="ORF">Y919_07990</name>
</gene>
<dbReference type="CDD" id="cd00009">
    <property type="entry name" value="AAA"/>
    <property type="match status" value="1"/>
</dbReference>
<keyword evidence="2" id="KW-0067">ATP-binding</keyword>
<reference evidence="8 9" key="1">
    <citation type="submission" date="2013-12" db="EMBL/GenBank/DDBJ databases">
        <title>Draft genome sequence of Caloranaerobacter sp. H53214.</title>
        <authorList>
            <person name="Jiang L.J."/>
            <person name="Shao Z.Z."/>
            <person name="Long M.N."/>
        </authorList>
    </citation>
    <scope>NUCLEOTIDE SEQUENCE [LARGE SCALE GENOMIC DNA]</scope>
    <source>
        <strain evidence="8 9">H53214</strain>
    </source>
</reference>
<dbReference type="InterPro" id="IPR000014">
    <property type="entry name" value="PAS"/>
</dbReference>
<dbReference type="InterPro" id="IPR025943">
    <property type="entry name" value="Sigma_54_int_dom_ATP-bd_2"/>
</dbReference>
<proteinExistence type="predicted"/>
<dbReference type="GO" id="GO:0006355">
    <property type="term" value="P:regulation of DNA-templated transcription"/>
    <property type="evidence" value="ECO:0007669"/>
    <property type="project" value="InterPro"/>
</dbReference>
<dbReference type="InterPro" id="IPR027417">
    <property type="entry name" value="P-loop_NTPase"/>
</dbReference>
<dbReference type="InterPro" id="IPR003593">
    <property type="entry name" value="AAA+_ATPase"/>
</dbReference>
<feature type="domain" description="PAS" evidence="7">
    <location>
        <begin position="6"/>
        <end position="57"/>
    </location>
</feature>
<dbReference type="Pfam" id="PF08448">
    <property type="entry name" value="PAS_4"/>
    <property type="match status" value="1"/>
</dbReference>
<sequence length="470" mass="53879">MRKFFFGENIFEILDYLDEGIHIIDDRGNIVYYNRAAQRLDEIEGDKAIGRHILEIYPSLTYETSTLLKVIKTWQPIFNVEQTFVNYKGDRITTLNTSLPIKANGKIIGALEISKDITQVRRLSEKILDLQKELFNDNNKKPNKSKHTAKYTFVDIIGQSEEMLRLKSLALKASMVSSPVLIYGKTGTGKELFVQSIHNASPRKNKPFIAQNCAALPSGLLESILFGTVKGSFTGAEDRPGLFELANGGTLFLDEINSMPLDLQAKLLRVIQDGSIRRVGAVKTIDVDVRIIAAINVPPDEAIEKKQIRRDLYYRLNVITLGLPELKERPEDIPLLVEYFIDKYNKVLGRSVKRVSKDVMDLFLNYHWPGNVRELEHVIEGIMTLNDIEEIQSKHLPIQFKNTKSKSTATRRLTESITIRPLREAVEETERSIIYEALKKTDWNITKTSELIRIPRQTLQYKMKKYKLKR</sequence>
<comment type="caution">
    <text evidence="8">The sequence shown here is derived from an EMBL/GenBank/DDBJ whole genome shotgun (WGS) entry which is preliminary data.</text>
</comment>
<evidence type="ECO:0000256" key="2">
    <source>
        <dbReference type="ARBA" id="ARBA00022840"/>
    </source>
</evidence>
<dbReference type="SMART" id="SM00382">
    <property type="entry name" value="AAA"/>
    <property type="match status" value="1"/>
</dbReference>
<evidence type="ECO:0000256" key="4">
    <source>
        <dbReference type="ARBA" id="ARBA00023125"/>
    </source>
</evidence>
<dbReference type="SUPFAM" id="SSF52540">
    <property type="entry name" value="P-loop containing nucleoside triphosphate hydrolases"/>
    <property type="match status" value="1"/>
</dbReference>
<dbReference type="InterPro" id="IPR009057">
    <property type="entry name" value="Homeodomain-like_sf"/>
</dbReference>
<dbReference type="Gene3D" id="3.40.50.300">
    <property type="entry name" value="P-loop containing nucleotide triphosphate hydrolases"/>
    <property type="match status" value="1"/>
</dbReference>
<dbReference type="InterPro" id="IPR025944">
    <property type="entry name" value="Sigma_54_int_dom_CS"/>
</dbReference>
<dbReference type="PROSITE" id="PS00676">
    <property type="entry name" value="SIGMA54_INTERACT_2"/>
    <property type="match status" value="1"/>
</dbReference>
<dbReference type="GO" id="GO:0043565">
    <property type="term" value="F:sequence-specific DNA binding"/>
    <property type="evidence" value="ECO:0007669"/>
    <property type="project" value="InterPro"/>
</dbReference>
<dbReference type="SMART" id="SM00091">
    <property type="entry name" value="PAS"/>
    <property type="match status" value="1"/>
</dbReference>
<dbReference type="InterPro" id="IPR002078">
    <property type="entry name" value="Sigma_54_int"/>
</dbReference>
<organism evidence="8 9">
    <name type="scientific">Caloranaerobacter azorensis H53214</name>
    <dbReference type="NCBI Taxonomy" id="1156417"/>
    <lineage>
        <taxon>Bacteria</taxon>
        <taxon>Bacillati</taxon>
        <taxon>Bacillota</taxon>
        <taxon>Tissierellia</taxon>
        <taxon>Tissierellales</taxon>
        <taxon>Thermohalobacteraceae</taxon>
        <taxon>Caloranaerobacter</taxon>
    </lineage>
</organism>
<dbReference type="InterPro" id="IPR035965">
    <property type="entry name" value="PAS-like_dom_sf"/>
</dbReference>
<keyword evidence="4" id="KW-0238">DNA-binding</keyword>
<dbReference type="NCBIfam" id="TIGR00229">
    <property type="entry name" value="sensory_box"/>
    <property type="match status" value="1"/>
</dbReference>
<dbReference type="PROSITE" id="PS50045">
    <property type="entry name" value="SIGMA54_INTERACT_4"/>
    <property type="match status" value="1"/>
</dbReference>
<name>A0A096CUD0_9FIRM</name>
<evidence type="ECO:0000256" key="5">
    <source>
        <dbReference type="ARBA" id="ARBA00023163"/>
    </source>
</evidence>
<dbReference type="AlphaFoldDB" id="A0A096CUD0"/>
<dbReference type="InterPro" id="IPR058031">
    <property type="entry name" value="AAA_lid_NorR"/>
</dbReference>
<dbReference type="Proteomes" id="UP000029622">
    <property type="component" value="Unassembled WGS sequence"/>
</dbReference>
<dbReference type="Pfam" id="PF00158">
    <property type="entry name" value="Sigma54_activat"/>
    <property type="match status" value="1"/>
</dbReference>
<accession>A0A096CUD0</accession>
<dbReference type="RefSeq" id="WP_035163806.1">
    <property type="nucleotide sequence ID" value="NZ_AZTB01000038.1"/>
</dbReference>
<keyword evidence="5" id="KW-0804">Transcription</keyword>
<dbReference type="Gene3D" id="3.30.450.20">
    <property type="entry name" value="PAS domain"/>
    <property type="match status" value="1"/>
</dbReference>
<keyword evidence="3" id="KW-0805">Transcription regulation</keyword>
<protein>
    <submittedName>
        <fullName evidence="8">ATPase AAA</fullName>
    </submittedName>
</protein>
<evidence type="ECO:0000256" key="3">
    <source>
        <dbReference type="ARBA" id="ARBA00023015"/>
    </source>
</evidence>
<dbReference type="PROSITE" id="PS50112">
    <property type="entry name" value="PAS"/>
    <property type="match status" value="1"/>
</dbReference>
<evidence type="ECO:0000313" key="9">
    <source>
        <dbReference type="Proteomes" id="UP000029622"/>
    </source>
</evidence>
<evidence type="ECO:0000313" key="8">
    <source>
        <dbReference type="EMBL" id="KGG80139.1"/>
    </source>
</evidence>
<dbReference type="PANTHER" id="PTHR32071:SF74">
    <property type="entry name" value="TRANSCRIPTIONAL ACTIVATOR ROCR"/>
    <property type="match status" value="1"/>
</dbReference>
<evidence type="ECO:0000259" key="7">
    <source>
        <dbReference type="PROSITE" id="PS50112"/>
    </source>
</evidence>
<dbReference type="STRING" id="1156417.Y919_07990"/>
<dbReference type="EMBL" id="AZTB01000038">
    <property type="protein sequence ID" value="KGG80139.1"/>
    <property type="molecule type" value="Genomic_DNA"/>
</dbReference>
<dbReference type="GO" id="GO:0005524">
    <property type="term" value="F:ATP binding"/>
    <property type="evidence" value="ECO:0007669"/>
    <property type="project" value="UniProtKB-KW"/>
</dbReference>
<dbReference type="CDD" id="cd00130">
    <property type="entry name" value="PAS"/>
    <property type="match status" value="1"/>
</dbReference>
<dbReference type="PROSITE" id="PS00688">
    <property type="entry name" value="SIGMA54_INTERACT_3"/>
    <property type="match status" value="1"/>
</dbReference>
<keyword evidence="1" id="KW-0547">Nucleotide-binding</keyword>
<dbReference type="Pfam" id="PF25601">
    <property type="entry name" value="AAA_lid_14"/>
    <property type="match status" value="1"/>
</dbReference>
<dbReference type="SUPFAM" id="SSF46689">
    <property type="entry name" value="Homeodomain-like"/>
    <property type="match status" value="1"/>
</dbReference>
<dbReference type="InterPro" id="IPR013656">
    <property type="entry name" value="PAS_4"/>
</dbReference>
<dbReference type="Gene3D" id="1.10.8.60">
    <property type="match status" value="1"/>
</dbReference>
<dbReference type="PRINTS" id="PR01590">
    <property type="entry name" value="HTHFIS"/>
</dbReference>